<feature type="transmembrane region" description="Helical" evidence="7">
    <location>
        <begin position="212"/>
        <end position="230"/>
    </location>
</feature>
<keyword evidence="4 7" id="KW-0732">Signal</keyword>
<reference evidence="8" key="2">
    <citation type="submission" date="2023-06" db="EMBL/GenBank/DDBJ databases">
        <authorList>
            <consortium name="Lawrence Berkeley National Laboratory"/>
            <person name="Mondo S.J."/>
            <person name="Hensen N."/>
            <person name="Bonometti L."/>
            <person name="Westerberg I."/>
            <person name="Brannstrom I.O."/>
            <person name="Guillou S."/>
            <person name="Cros-Aarteil S."/>
            <person name="Calhoun S."/>
            <person name="Haridas S."/>
            <person name="Kuo A."/>
            <person name="Pangilinan J."/>
            <person name="Riley R."/>
            <person name="Labutti K."/>
            <person name="Andreopoulos B."/>
            <person name="Lipzen A."/>
            <person name="Chen C."/>
            <person name="Yanf M."/>
            <person name="Daum C."/>
            <person name="Ng V."/>
            <person name="Clum A."/>
            <person name="Steindorff A."/>
            <person name="Ohm R."/>
            <person name="Martin F."/>
            <person name="Silar P."/>
            <person name="Natvig D."/>
            <person name="Lalanne C."/>
            <person name="Gautier V."/>
            <person name="Ament-Velasquez S.L."/>
            <person name="Kruys A."/>
            <person name="Hutchinson M.I."/>
            <person name="Powell A.J."/>
            <person name="Barry K."/>
            <person name="Miller A.N."/>
            <person name="Grigoriev I.V."/>
            <person name="Debuchy R."/>
            <person name="Gladieux P."/>
            <person name="Thoren M.H."/>
            <person name="Johannesson H."/>
        </authorList>
    </citation>
    <scope>NUCLEOTIDE SEQUENCE</scope>
    <source>
        <strain evidence="8">PSN324</strain>
    </source>
</reference>
<name>A0AAV9HXN0_9PEZI</name>
<accession>A0AAV9HXN0</accession>
<feature type="chain" id="PRO_5043104757" description="Post-GPI attachment to proteins factor 3" evidence="7">
    <location>
        <begin position="32"/>
        <end position="337"/>
    </location>
</feature>
<keyword evidence="9" id="KW-1185">Reference proteome</keyword>
<comment type="caution">
    <text evidence="8">The sequence shown here is derived from an EMBL/GenBank/DDBJ whole genome shotgun (WGS) entry which is preliminary data.</text>
</comment>
<keyword evidence="6 7" id="KW-0472">Membrane</keyword>
<sequence>MARSSRRGSIFSAPCFLFLFFLLLLSGPAAASIGDRLPEFADCVEICKTENCGPNPEKQTPIPLHRRLLLWSCPAECDYTCQHIITAQRLSSSPPQPVVQFHGKWPFHRFLGMQEPFSVLFSLLNFYAHYDGLYNKVLPQIPASYGMRPFYVWLAYVGMASWFFSAVFHTRDFRLTEELDYLGAGASVMYGLYYTPVRVFELYRRTPRKRGILRVWTAACAGMYIAHVAYLKFWRWDYGYNMGANVACGAVQHLLWSWFSWRRYMRTGQGWAAWPGMVVAWVLMAMSLELLDFAPLWGCLDAHSLWHAGTVGPAVLFYNFLVKDAQDDISGTDRLKA</sequence>
<feature type="transmembrane region" description="Helical" evidence="7">
    <location>
        <begin position="110"/>
        <end position="130"/>
    </location>
</feature>
<evidence type="ECO:0000256" key="1">
    <source>
        <dbReference type="ARBA" id="ARBA00004127"/>
    </source>
</evidence>
<dbReference type="EMBL" id="MU864939">
    <property type="protein sequence ID" value="KAK4465528.1"/>
    <property type="molecule type" value="Genomic_DNA"/>
</dbReference>
<dbReference type="GO" id="GO:0005789">
    <property type="term" value="C:endoplasmic reticulum membrane"/>
    <property type="evidence" value="ECO:0007669"/>
    <property type="project" value="UniProtKB-SubCell"/>
</dbReference>
<dbReference type="PANTHER" id="PTHR13148:SF0">
    <property type="entry name" value="POST-GPI ATTACHMENT TO PROTEINS FACTOR 3"/>
    <property type="match status" value="1"/>
</dbReference>
<evidence type="ECO:0000313" key="9">
    <source>
        <dbReference type="Proteomes" id="UP001321749"/>
    </source>
</evidence>
<feature type="transmembrane region" description="Helical" evidence="7">
    <location>
        <begin position="303"/>
        <end position="321"/>
    </location>
</feature>
<feature type="transmembrane region" description="Helical" evidence="7">
    <location>
        <begin position="242"/>
        <end position="259"/>
    </location>
</feature>
<comment type="function">
    <text evidence="7">Involved in the lipid remodeling steps of GPI-anchor maturation.</text>
</comment>
<comment type="similarity">
    <text evidence="7">Belongs to the PGAP3 family.</text>
</comment>
<feature type="transmembrane region" description="Helical" evidence="7">
    <location>
        <begin position="181"/>
        <end position="200"/>
    </location>
</feature>
<keyword evidence="7" id="KW-0256">Endoplasmic reticulum</keyword>
<evidence type="ECO:0000256" key="4">
    <source>
        <dbReference type="ARBA" id="ARBA00022729"/>
    </source>
</evidence>
<evidence type="ECO:0000256" key="3">
    <source>
        <dbReference type="ARBA" id="ARBA00022692"/>
    </source>
</evidence>
<feature type="signal peptide" evidence="7">
    <location>
        <begin position="1"/>
        <end position="31"/>
    </location>
</feature>
<comment type="subcellular location">
    <subcellularLocation>
        <location evidence="1">Endomembrane system</location>
        <topology evidence="1">Multi-pass membrane protein</topology>
    </subcellularLocation>
    <subcellularLocation>
        <location evidence="7">Endoplasmic reticulum membrane</location>
        <topology evidence="7">Multi-pass membrane protein</topology>
    </subcellularLocation>
</comment>
<evidence type="ECO:0000256" key="7">
    <source>
        <dbReference type="RuleBase" id="RU365066"/>
    </source>
</evidence>
<dbReference type="InterPro" id="IPR007217">
    <property type="entry name" value="Per1-like"/>
</dbReference>
<gene>
    <name evidence="8" type="ORF">QBC42DRAFT_261480</name>
</gene>
<feature type="transmembrane region" description="Helical" evidence="7">
    <location>
        <begin position="150"/>
        <end position="169"/>
    </location>
</feature>
<organism evidence="8 9">
    <name type="scientific">Cladorrhinum samala</name>
    <dbReference type="NCBI Taxonomy" id="585594"/>
    <lineage>
        <taxon>Eukaryota</taxon>
        <taxon>Fungi</taxon>
        <taxon>Dikarya</taxon>
        <taxon>Ascomycota</taxon>
        <taxon>Pezizomycotina</taxon>
        <taxon>Sordariomycetes</taxon>
        <taxon>Sordariomycetidae</taxon>
        <taxon>Sordariales</taxon>
        <taxon>Podosporaceae</taxon>
        <taxon>Cladorrhinum</taxon>
    </lineage>
</organism>
<dbReference type="GO" id="GO:0006506">
    <property type="term" value="P:GPI anchor biosynthetic process"/>
    <property type="evidence" value="ECO:0007669"/>
    <property type="project" value="UniProtKB-KW"/>
</dbReference>
<dbReference type="AlphaFoldDB" id="A0AAV9HXN0"/>
<protein>
    <recommendedName>
        <fullName evidence="7">Post-GPI attachment to proteins factor 3</fullName>
    </recommendedName>
</protein>
<evidence type="ECO:0000313" key="8">
    <source>
        <dbReference type="EMBL" id="KAK4465528.1"/>
    </source>
</evidence>
<dbReference type="Proteomes" id="UP001321749">
    <property type="component" value="Unassembled WGS sequence"/>
</dbReference>
<feature type="transmembrane region" description="Helical" evidence="7">
    <location>
        <begin position="271"/>
        <end position="291"/>
    </location>
</feature>
<keyword evidence="5 7" id="KW-1133">Transmembrane helix</keyword>
<dbReference type="GO" id="GO:0016788">
    <property type="term" value="F:hydrolase activity, acting on ester bonds"/>
    <property type="evidence" value="ECO:0007669"/>
    <property type="project" value="TreeGrafter"/>
</dbReference>
<keyword evidence="3 7" id="KW-0812">Transmembrane</keyword>
<evidence type="ECO:0000256" key="6">
    <source>
        <dbReference type="ARBA" id="ARBA00023136"/>
    </source>
</evidence>
<evidence type="ECO:0000256" key="2">
    <source>
        <dbReference type="ARBA" id="ARBA00022502"/>
    </source>
</evidence>
<dbReference type="PANTHER" id="PTHR13148">
    <property type="entry name" value="PER1-RELATED"/>
    <property type="match status" value="1"/>
</dbReference>
<evidence type="ECO:0000256" key="5">
    <source>
        <dbReference type="ARBA" id="ARBA00022989"/>
    </source>
</evidence>
<reference evidence="8" key="1">
    <citation type="journal article" date="2023" name="Mol. Phylogenet. Evol.">
        <title>Genome-scale phylogeny and comparative genomics of the fungal order Sordariales.</title>
        <authorList>
            <person name="Hensen N."/>
            <person name="Bonometti L."/>
            <person name="Westerberg I."/>
            <person name="Brannstrom I.O."/>
            <person name="Guillou S."/>
            <person name="Cros-Aarteil S."/>
            <person name="Calhoun S."/>
            <person name="Haridas S."/>
            <person name="Kuo A."/>
            <person name="Mondo S."/>
            <person name="Pangilinan J."/>
            <person name="Riley R."/>
            <person name="LaButti K."/>
            <person name="Andreopoulos B."/>
            <person name="Lipzen A."/>
            <person name="Chen C."/>
            <person name="Yan M."/>
            <person name="Daum C."/>
            <person name="Ng V."/>
            <person name="Clum A."/>
            <person name="Steindorff A."/>
            <person name="Ohm R.A."/>
            <person name="Martin F."/>
            <person name="Silar P."/>
            <person name="Natvig D.O."/>
            <person name="Lalanne C."/>
            <person name="Gautier V."/>
            <person name="Ament-Velasquez S.L."/>
            <person name="Kruys A."/>
            <person name="Hutchinson M.I."/>
            <person name="Powell A.J."/>
            <person name="Barry K."/>
            <person name="Miller A.N."/>
            <person name="Grigoriev I.V."/>
            <person name="Debuchy R."/>
            <person name="Gladieux P."/>
            <person name="Hiltunen Thoren M."/>
            <person name="Johannesson H."/>
        </authorList>
    </citation>
    <scope>NUCLEOTIDE SEQUENCE</scope>
    <source>
        <strain evidence="8">PSN324</strain>
    </source>
</reference>
<keyword evidence="2 7" id="KW-0337">GPI-anchor biosynthesis</keyword>
<proteinExistence type="inferred from homology"/>
<dbReference type="Pfam" id="PF04080">
    <property type="entry name" value="Per1"/>
    <property type="match status" value="1"/>
</dbReference>